<dbReference type="STRING" id="50429.A0A2B4Q3E1"/>
<dbReference type="PROSITE" id="PS00573">
    <property type="entry name" value="PYRIDINE_REDOX_2"/>
    <property type="match status" value="1"/>
</dbReference>
<evidence type="ECO:0000256" key="5">
    <source>
        <dbReference type="ARBA" id="ARBA00023157"/>
    </source>
</evidence>
<dbReference type="Gene3D" id="3.50.50.60">
    <property type="entry name" value="FAD/NAD(P)-binding domain"/>
    <property type="match status" value="2"/>
</dbReference>
<dbReference type="EMBL" id="LSMT01005281">
    <property type="protein sequence ID" value="PFW98161.1"/>
    <property type="molecule type" value="Genomic_DNA"/>
</dbReference>
<keyword evidence="4" id="KW-0560">Oxidoreductase</keyword>
<evidence type="ECO:0000259" key="7">
    <source>
        <dbReference type="Pfam" id="PF07992"/>
    </source>
</evidence>
<dbReference type="PANTHER" id="PTHR48105">
    <property type="entry name" value="THIOREDOXIN REDUCTASE 1-RELATED-RELATED"/>
    <property type="match status" value="1"/>
</dbReference>
<name>A0A2B4Q3E1_STYPI</name>
<evidence type="ECO:0000313" key="8">
    <source>
        <dbReference type="EMBL" id="PFW98161.1"/>
    </source>
</evidence>
<organism evidence="8 9">
    <name type="scientific">Stylophora pistillata</name>
    <name type="common">Smooth cauliflower coral</name>
    <dbReference type="NCBI Taxonomy" id="50429"/>
    <lineage>
        <taxon>Eukaryota</taxon>
        <taxon>Metazoa</taxon>
        <taxon>Cnidaria</taxon>
        <taxon>Anthozoa</taxon>
        <taxon>Hexacorallia</taxon>
        <taxon>Scleractinia</taxon>
        <taxon>Astrocoeniina</taxon>
        <taxon>Pocilloporidae</taxon>
        <taxon>Stylophora</taxon>
    </lineage>
</organism>
<proteinExistence type="inferred from homology"/>
<sequence length="199" mass="22065">QAKWLGLPSEEKFRGFGVSGCATCDGFFFKDQIVAVIGGGNTAVEEALFLTNFAKEVILIHRRDELRSEKILQDRLLKHSKIRPLWNHVVEEFCGEENPNRLTHLKVKNVLTKEVSDLLIDGAFVAIGHKPATDIFKGHVDMDDQGYIRVLPGTPRTDIPGLFAAGDVHDHIYRQAVTAAGFGCMAALEAERFLAEHNA</sequence>
<keyword evidence="6" id="KW-0676">Redox-active center</keyword>
<evidence type="ECO:0000256" key="3">
    <source>
        <dbReference type="ARBA" id="ARBA00022827"/>
    </source>
</evidence>
<evidence type="ECO:0000256" key="4">
    <source>
        <dbReference type="ARBA" id="ARBA00023002"/>
    </source>
</evidence>
<comment type="similarity">
    <text evidence="1">Belongs to the class-II pyridine nucleotide-disulfide oxidoreductase family.</text>
</comment>
<dbReference type="AlphaFoldDB" id="A0A2B4Q3E1"/>
<protein>
    <submittedName>
        <fullName evidence="8">Thioredoxin reductase</fullName>
    </submittedName>
</protein>
<dbReference type="InterPro" id="IPR008255">
    <property type="entry name" value="Pyr_nucl-diS_OxRdtase_2_AS"/>
</dbReference>
<evidence type="ECO:0000256" key="1">
    <source>
        <dbReference type="ARBA" id="ARBA00009333"/>
    </source>
</evidence>
<feature type="domain" description="FAD/NAD(P)-binding" evidence="7">
    <location>
        <begin position="4"/>
        <end position="180"/>
    </location>
</feature>
<dbReference type="OrthoDB" id="672at2759"/>
<evidence type="ECO:0000256" key="2">
    <source>
        <dbReference type="ARBA" id="ARBA00022630"/>
    </source>
</evidence>
<dbReference type="GO" id="GO:0016668">
    <property type="term" value="F:oxidoreductase activity, acting on a sulfur group of donors, NAD(P) as acceptor"/>
    <property type="evidence" value="ECO:0007669"/>
    <property type="project" value="UniProtKB-ARBA"/>
</dbReference>
<gene>
    <name evidence="8" type="primary">trxB</name>
    <name evidence="8" type="ORF">AWC38_SpisGene25699</name>
</gene>
<dbReference type="PRINTS" id="PR00368">
    <property type="entry name" value="FADPNR"/>
</dbReference>
<keyword evidence="9" id="KW-1185">Reference proteome</keyword>
<comment type="caution">
    <text evidence="8">The sequence shown here is derived from an EMBL/GenBank/DDBJ whole genome shotgun (WGS) entry which is preliminary data.</text>
</comment>
<dbReference type="Proteomes" id="UP000225706">
    <property type="component" value="Unassembled WGS sequence"/>
</dbReference>
<dbReference type="GO" id="GO:0097237">
    <property type="term" value="P:cellular response to toxic substance"/>
    <property type="evidence" value="ECO:0007669"/>
    <property type="project" value="UniProtKB-ARBA"/>
</dbReference>
<dbReference type="InterPro" id="IPR023753">
    <property type="entry name" value="FAD/NAD-binding_dom"/>
</dbReference>
<evidence type="ECO:0000313" key="9">
    <source>
        <dbReference type="Proteomes" id="UP000225706"/>
    </source>
</evidence>
<dbReference type="SUPFAM" id="SSF51905">
    <property type="entry name" value="FAD/NAD(P)-binding domain"/>
    <property type="match status" value="1"/>
</dbReference>
<dbReference type="PRINTS" id="PR00469">
    <property type="entry name" value="PNDRDTASEII"/>
</dbReference>
<keyword evidence="2" id="KW-0285">Flavoprotein</keyword>
<reference evidence="9" key="1">
    <citation type="journal article" date="2017" name="bioRxiv">
        <title>Comparative analysis of the genomes of Stylophora pistillata and Acropora digitifera provides evidence for extensive differences between species of corals.</title>
        <authorList>
            <person name="Voolstra C.R."/>
            <person name="Li Y."/>
            <person name="Liew Y.J."/>
            <person name="Baumgarten S."/>
            <person name="Zoccola D."/>
            <person name="Flot J.-F."/>
            <person name="Tambutte S."/>
            <person name="Allemand D."/>
            <person name="Aranda M."/>
        </authorList>
    </citation>
    <scope>NUCLEOTIDE SEQUENCE [LARGE SCALE GENOMIC DNA]</scope>
</reference>
<dbReference type="InterPro" id="IPR050097">
    <property type="entry name" value="Ferredoxin-NADP_redctase_2"/>
</dbReference>
<dbReference type="InterPro" id="IPR036188">
    <property type="entry name" value="FAD/NAD-bd_sf"/>
</dbReference>
<keyword evidence="3" id="KW-0274">FAD</keyword>
<keyword evidence="5" id="KW-1015">Disulfide bond</keyword>
<accession>A0A2B4Q3E1</accession>
<evidence type="ECO:0000256" key="6">
    <source>
        <dbReference type="ARBA" id="ARBA00023284"/>
    </source>
</evidence>
<feature type="non-terminal residue" evidence="8">
    <location>
        <position position="1"/>
    </location>
</feature>
<dbReference type="Pfam" id="PF07992">
    <property type="entry name" value="Pyr_redox_2"/>
    <property type="match status" value="1"/>
</dbReference>